<keyword evidence="3" id="KW-1185">Reference proteome</keyword>
<keyword evidence="1" id="KW-0812">Transmembrane</keyword>
<name>A0A9P8CD17_9HELO</name>
<comment type="caution">
    <text evidence="2">The sequence shown here is derived from an EMBL/GenBank/DDBJ whole genome shotgun (WGS) entry which is preliminary data.</text>
</comment>
<feature type="transmembrane region" description="Helical" evidence="1">
    <location>
        <begin position="170"/>
        <end position="189"/>
    </location>
</feature>
<proteinExistence type="predicted"/>
<dbReference type="EMBL" id="MU254092">
    <property type="protein sequence ID" value="KAG9242277.1"/>
    <property type="molecule type" value="Genomic_DNA"/>
</dbReference>
<dbReference type="Proteomes" id="UP000887226">
    <property type="component" value="Unassembled WGS sequence"/>
</dbReference>
<keyword evidence="1" id="KW-1133">Transmembrane helix</keyword>
<evidence type="ECO:0000313" key="3">
    <source>
        <dbReference type="Proteomes" id="UP000887226"/>
    </source>
</evidence>
<organism evidence="2 3">
    <name type="scientific">Calycina marina</name>
    <dbReference type="NCBI Taxonomy" id="1763456"/>
    <lineage>
        <taxon>Eukaryota</taxon>
        <taxon>Fungi</taxon>
        <taxon>Dikarya</taxon>
        <taxon>Ascomycota</taxon>
        <taxon>Pezizomycotina</taxon>
        <taxon>Leotiomycetes</taxon>
        <taxon>Helotiales</taxon>
        <taxon>Pezizellaceae</taxon>
        <taxon>Calycina</taxon>
    </lineage>
</organism>
<protein>
    <submittedName>
        <fullName evidence="2">Uncharacterized protein</fullName>
    </submittedName>
</protein>
<sequence length="190" mass="21194">MAIQLPHDAAQTQERRGFLRLELTSASASASPLRLSLVNAASESSVFFKMGLAFMIFCIRRRTIASYRLYIPDAGPPISLPGPWSDSTSSGSPAPWQTTWHFPPSHTCSFCSTPSFIIYCLFRRSLPASRQLLLLLRLISVALNHVYYLLGEVCVVLVLLHHLFVVIKRFLPVSGLIPIFFCFMSSTPAF</sequence>
<reference evidence="2" key="1">
    <citation type="journal article" date="2021" name="IMA Fungus">
        <title>Genomic characterization of three marine fungi, including Emericellopsis atlantica sp. nov. with signatures of a generalist lifestyle and marine biomass degradation.</title>
        <authorList>
            <person name="Hagestad O.C."/>
            <person name="Hou L."/>
            <person name="Andersen J.H."/>
            <person name="Hansen E.H."/>
            <person name="Altermark B."/>
            <person name="Li C."/>
            <person name="Kuhnert E."/>
            <person name="Cox R.J."/>
            <person name="Crous P.W."/>
            <person name="Spatafora J.W."/>
            <person name="Lail K."/>
            <person name="Amirebrahimi M."/>
            <person name="Lipzen A."/>
            <person name="Pangilinan J."/>
            <person name="Andreopoulos W."/>
            <person name="Hayes R.D."/>
            <person name="Ng V."/>
            <person name="Grigoriev I.V."/>
            <person name="Jackson S.A."/>
            <person name="Sutton T.D.S."/>
            <person name="Dobson A.D.W."/>
            <person name="Rama T."/>
        </authorList>
    </citation>
    <scope>NUCLEOTIDE SEQUENCE</scope>
    <source>
        <strain evidence="2">TRa3180A</strain>
    </source>
</reference>
<keyword evidence="1" id="KW-0472">Membrane</keyword>
<accession>A0A9P8CD17</accession>
<evidence type="ECO:0000313" key="2">
    <source>
        <dbReference type="EMBL" id="KAG9242277.1"/>
    </source>
</evidence>
<dbReference type="AlphaFoldDB" id="A0A9P8CD17"/>
<evidence type="ECO:0000256" key="1">
    <source>
        <dbReference type="SAM" id="Phobius"/>
    </source>
</evidence>
<gene>
    <name evidence="2" type="ORF">BJ878DRAFT_179562</name>
</gene>